<dbReference type="FunFam" id="1.20.272.10:FF:000011">
    <property type="entry name" value="Replication factor C subunit 2"/>
    <property type="match status" value="1"/>
</dbReference>
<dbReference type="GO" id="GO:0016020">
    <property type="term" value="C:membrane"/>
    <property type="evidence" value="ECO:0007669"/>
    <property type="project" value="UniProtKB-SubCell"/>
</dbReference>
<reference evidence="15 16" key="1">
    <citation type="journal article" date="2018" name="Front. Microbiol.">
        <title>Genomic and genetic insights into a cosmopolitan fungus, Paecilomyces variotii (Eurotiales).</title>
        <authorList>
            <person name="Urquhart A.S."/>
            <person name="Mondo S.J."/>
            <person name="Makela M.R."/>
            <person name="Hane J.K."/>
            <person name="Wiebenga A."/>
            <person name="He G."/>
            <person name="Mihaltcheva S."/>
            <person name="Pangilinan J."/>
            <person name="Lipzen A."/>
            <person name="Barry K."/>
            <person name="de Vries R.P."/>
            <person name="Grigoriev I.V."/>
            <person name="Idnurm A."/>
        </authorList>
    </citation>
    <scope>NUCLEOTIDE SEQUENCE [LARGE SCALE GENOMIC DNA]</scope>
    <source>
        <strain evidence="15 16">CBS 101075</strain>
    </source>
</reference>
<dbReference type="GO" id="GO:0005663">
    <property type="term" value="C:DNA replication factor C complex"/>
    <property type="evidence" value="ECO:0007669"/>
    <property type="project" value="TreeGrafter"/>
</dbReference>
<dbReference type="Pfam" id="PF21960">
    <property type="entry name" value="RCF1-5-like_lid"/>
    <property type="match status" value="1"/>
</dbReference>
<dbReference type="GO" id="GO:0003677">
    <property type="term" value="F:DNA binding"/>
    <property type="evidence" value="ECO:0007669"/>
    <property type="project" value="InterPro"/>
</dbReference>
<evidence type="ECO:0000256" key="8">
    <source>
        <dbReference type="ARBA" id="ARBA00022840"/>
    </source>
</evidence>
<keyword evidence="11" id="KW-0539">Nucleus</keyword>
<dbReference type="SUPFAM" id="SSF52540">
    <property type="entry name" value="P-loop containing nucleoside triphosphate hydrolases"/>
    <property type="match status" value="1"/>
</dbReference>
<dbReference type="GO" id="GO:0006281">
    <property type="term" value="P:DNA repair"/>
    <property type="evidence" value="ECO:0007669"/>
    <property type="project" value="TreeGrafter"/>
</dbReference>
<evidence type="ECO:0000256" key="12">
    <source>
        <dbReference type="ARBA" id="ARBA00040745"/>
    </source>
</evidence>
<gene>
    <name evidence="15" type="ORF">C8Q69DRAFT_484142</name>
</gene>
<dbReference type="GO" id="GO:0005524">
    <property type="term" value="F:ATP binding"/>
    <property type="evidence" value="ECO:0007669"/>
    <property type="project" value="UniProtKB-KW"/>
</dbReference>
<dbReference type="FunFam" id="3.40.50.300:FF:000237">
    <property type="entry name" value="replication factor C subunit 4"/>
    <property type="match status" value="1"/>
</dbReference>
<dbReference type="Pfam" id="PF00004">
    <property type="entry name" value="AAA"/>
    <property type="match status" value="1"/>
</dbReference>
<dbReference type="SUPFAM" id="SSF48019">
    <property type="entry name" value="post-AAA+ oligomerization domain-like"/>
    <property type="match status" value="1"/>
</dbReference>
<organism evidence="15 16">
    <name type="scientific">Byssochlamys spectabilis</name>
    <name type="common">Paecilomyces variotii</name>
    <dbReference type="NCBI Taxonomy" id="264951"/>
    <lineage>
        <taxon>Eukaryota</taxon>
        <taxon>Fungi</taxon>
        <taxon>Dikarya</taxon>
        <taxon>Ascomycota</taxon>
        <taxon>Pezizomycotina</taxon>
        <taxon>Eurotiomycetes</taxon>
        <taxon>Eurotiomycetidae</taxon>
        <taxon>Eurotiales</taxon>
        <taxon>Thermoascaceae</taxon>
        <taxon>Paecilomyces</taxon>
    </lineage>
</organism>
<dbReference type="Pfam" id="PF03908">
    <property type="entry name" value="Sec20"/>
    <property type="match status" value="1"/>
</dbReference>
<keyword evidence="4" id="KW-0813">Transport</keyword>
<evidence type="ECO:0000259" key="14">
    <source>
        <dbReference type="SMART" id="SM00382"/>
    </source>
</evidence>
<dbReference type="GO" id="GO:0005634">
    <property type="term" value="C:nucleus"/>
    <property type="evidence" value="ECO:0007669"/>
    <property type="project" value="UniProtKB-SubCell"/>
</dbReference>
<evidence type="ECO:0000313" key="15">
    <source>
        <dbReference type="EMBL" id="RWQ99113.1"/>
    </source>
</evidence>
<dbReference type="InterPro" id="IPR050238">
    <property type="entry name" value="DNA_Rep/Repair_Clamp_Loader"/>
</dbReference>
<name>A0A443I4T4_BYSSP</name>
<dbReference type="RefSeq" id="XP_028488758.1">
    <property type="nucleotide sequence ID" value="XM_028631757.1"/>
</dbReference>
<dbReference type="GO" id="GO:0016887">
    <property type="term" value="F:ATP hydrolysis activity"/>
    <property type="evidence" value="ECO:0007669"/>
    <property type="project" value="InterPro"/>
</dbReference>
<feature type="region of interest" description="Disordered" evidence="13">
    <location>
        <begin position="343"/>
        <end position="406"/>
    </location>
</feature>
<dbReference type="Gene3D" id="1.10.8.60">
    <property type="match status" value="1"/>
</dbReference>
<keyword evidence="9" id="KW-1133">Transmembrane helix</keyword>
<dbReference type="GO" id="GO:0006271">
    <property type="term" value="P:DNA strand elongation involved in DNA replication"/>
    <property type="evidence" value="ECO:0007669"/>
    <property type="project" value="UniProtKB-ARBA"/>
</dbReference>
<dbReference type="CDD" id="cd18140">
    <property type="entry name" value="HLD_clamp_RFC"/>
    <property type="match status" value="1"/>
</dbReference>
<evidence type="ECO:0000256" key="7">
    <source>
        <dbReference type="ARBA" id="ARBA00022741"/>
    </source>
</evidence>
<evidence type="ECO:0000256" key="9">
    <source>
        <dbReference type="ARBA" id="ARBA00022989"/>
    </source>
</evidence>
<keyword evidence="16" id="KW-1185">Reference proteome</keyword>
<comment type="subcellular location">
    <subcellularLocation>
        <location evidence="2">Membrane</location>
        <topology evidence="2">Single-pass type IV membrane protein</topology>
    </subcellularLocation>
    <subcellularLocation>
        <location evidence="1">Nucleus</location>
    </subcellularLocation>
</comment>
<dbReference type="InterPro" id="IPR027417">
    <property type="entry name" value="P-loop_NTPase"/>
</dbReference>
<feature type="compositionally biased region" description="Basic and acidic residues" evidence="13">
    <location>
        <begin position="363"/>
        <end position="374"/>
    </location>
</feature>
<dbReference type="InterPro" id="IPR047854">
    <property type="entry name" value="RFC_lid"/>
</dbReference>
<keyword evidence="6" id="KW-0235">DNA replication</keyword>
<evidence type="ECO:0000256" key="2">
    <source>
        <dbReference type="ARBA" id="ARBA00004211"/>
    </source>
</evidence>
<evidence type="ECO:0000313" key="16">
    <source>
        <dbReference type="Proteomes" id="UP000283841"/>
    </source>
</evidence>
<evidence type="ECO:0000256" key="4">
    <source>
        <dbReference type="ARBA" id="ARBA00022448"/>
    </source>
</evidence>
<keyword evidence="5" id="KW-0812">Transmembrane</keyword>
<dbReference type="InterPro" id="IPR003959">
    <property type="entry name" value="ATPase_AAA_core"/>
</dbReference>
<dbReference type="GO" id="GO:0003689">
    <property type="term" value="F:DNA clamp loader activity"/>
    <property type="evidence" value="ECO:0007669"/>
    <property type="project" value="TreeGrafter"/>
</dbReference>
<dbReference type="GO" id="GO:0031391">
    <property type="term" value="C:Elg1 RFC-like complex"/>
    <property type="evidence" value="ECO:0007669"/>
    <property type="project" value="UniProtKB-ARBA"/>
</dbReference>
<comment type="caution">
    <text evidence="15">The sequence shown here is derived from an EMBL/GenBank/DDBJ whole genome shotgun (WGS) entry which is preliminary data.</text>
</comment>
<dbReference type="GeneID" id="39601034"/>
<dbReference type="AlphaFoldDB" id="A0A443I4T4"/>
<evidence type="ECO:0000256" key="3">
    <source>
        <dbReference type="ARBA" id="ARBA00005378"/>
    </source>
</evidence>
<evidence type="ECO:0000256" key="11">
    <source>
        <dbReference type="ARBA" id="ARBA00023242"/>
    </source>
</evidence>
<dbReference type="PANTHER" id="PTHR11669">
    <property type="entry name" value="REPLICATION FACTOR C / DNA POLYMERASE III GAMMA-TAU SUBUNIT"/>
    <property type="match status" value="1"/>
</dbReference>
<dbReference type="InterPro" id="IPR003593">
    <property type="entry name" value="AAA+_ATPase"/>
</dbReference>
<keyword evidence="8" id="KW-0067">ATP-binding</keyword>
<dbReference type="CDD" id="cd00009">
    <property type="entry name" value="AAA"/>
    <property type="match status" value="1"/>
</dbReference>
<comment type="similarity">
    <text evidence="3">Belongs to the activator 1 small subunits family.</text>
</comment>
<feature type="domain" description="AAA+ ATPase" evidence="14">
    <location>
        <begin position="439"/>
        <end position="580"/>
    </location>
</feature>
<dbReference type="Gene3D" id="1.20.272.10">
    <property type="match status" value="1"/>
</dbReference>
<keyword evidence="7" id="KW-0547">Nucleotide-binding</keyword>
<keyword evidence="10" id="KW-0472">Membrane</keyword>
<evidence type="ECO:0000256" key="6">
    <source>
        <dbReference type="ARBA" id="ARBA00022705"/>
    </source>
</evidence>
<evidence type="ECO:0000256" key="13">
    <source>
        <dbReference type="SAM" id="MobiDB-lite"/>
    </source>
</evidence>
<dbReference type="EMBL" id="RCNU01000001">
    <property type="protein sequence ID" value="RWQ99113.1"/>
    <property type="molecule type" value="Genomic_DNA"/>
</dbReference>
<dbReference type="Pfam" id="PF08542">
    <property type="entry name" value="Rep_fac_C"/>
    <property type="match status" value="1"/>
</dbReference>
<dbReference type="PANTHER" id="PTHR11669:SF20">
    <property type="entry name" value="REPLICATION FACTOR C SUBUNIT 4"/>
    <property type="match status" value="1"/>
</dbReference>
<feature type="compositionally biased region" description="Acidic residues" evidence="13">
    <location>
        <begin position="352"/>
        <end position="362"/>
    </location>
</feature>
<sequence>MASVFALQTQLKELSAAVSQVHPLINRLRNFTAAIGQGDEARLELGAEIHARLKVTEEELELLKVDVDALESAPTKRKGVDVGDKEAERERVVAMTKRLDEDLKRTRGEFRAAQLQAKRNAEAAQRKERELLLAKPRDAEGRKKPTEKLTQDDLVVNASSDVTLALRRTYQLMQTELSRSQFAQQTLEQSTAALSSLSESYTNLDTLLSSSRTLVNSLLRSQKSDTWYLETAFYILIGTITWLVFRRLLYGPLWWILWLPIKLFYRLTLTLLGAVGASSAGAQLSSSAAISSSSPMAIPTVGSGQGQYVTASVGNGEAIWEQGTAFATPSNPDSVVEQVGQMVEDSQKQAEEKEETNVDDISPEERKRQEEMPRNPKKRMARAAAAAAAAGSAKHKPGDKEDQSRLQPWVEKYRPKSLDDVAAQDHTTKILQRTLQASNLPHMLFYGPPGTGKTSTILALAKSLFGPILYRTRILELNASDERGIGIVREKIKDFARTQLSHPAGIDEEYLKQYPCPPFKLIILDEADSMTQDAQSALRRTMETYSRITRFCLICNYVTRIIEPLASRCSKFRFKALDGGAAGDRLTEIANAEKLNLEDGVVEKLLQCSEGDLRRAITYLQSAARLVGHTGGSGKKDGDEDAEMVDAGSSELITVRMVEEIAGVVPEGVLDRLTQAMQPKKMGSAYEAVAAVVTDIVADGWSATQLLTQLYRRIVFNDAIPDIQKNKIVMVFSEMDKRLVDGSDEQLSILDVALRISGILGGA</sequence>
<dbReference type="InterPro" id="IPR013748">
    <property type="entry name" value="Rep_factorC_C"/>
</dbReference>
<dbReference type="Gene3D" id="3.40.50.300">
    <property type="entry name" value="P-loop containing nucleotide triphosphate hydrolases"/>
    <property type="match status" value="1"/>
</dbReference>
<accession>A0A443I4T4</accession>
<evidence type="ECO:0000256" key="1">
    <source>
        <dbReference type="ARBA" id="ARBA00004123"/>
    </source>
</evidence>
<evidence type="ECO:0000256" key="5">
    <source>
        <dbReference type="ARBA" id="ARBA00022692"/>
    </source>
</evidence>
<dbReference type="STRING" id="264951.A0A443I4T4"/>
<dbReference type="SMART" id="SM00382">
    <property type="entry name" value="AAA"/>
    <property type="match status" value="1"/>
</dbReference>
<proteinExistence type="inferred from homology"/>
<dbReference type="Proteomes" id="UP000283841">
    <property type="component" value="Unassembled WGS sequence"/>
</dbReference>
<dbReference type="VEuPathDB" id="FungiDB:C8Q69DRAFT_484142"/>
<dbReference type="InterPro" id="IPR056173">
    <property type="entry name" value="Sec20_C"/>
</dbReference>
<evidence type="ECO:0000256" key="10">
    <source>
        <dbReference type="ARBA" id="ARBA00023136"/>
    </source>
</evidence>
<dbReference type="InterPro" id="IPR008921">
    <property type="entry name" value="DNA_pol3_clamp-load_cplx_C"/>
</dbReference>
<protein>
    <recommendedName>
        <fullName evidence="12">Replication factor C subunit 2</fullName>
    </recommendedName>
</protein>